<evidence type="ECO:0000313" key="2">
    <source>
        <dbReference type="Proteomes" id="UP000324832"/>
    </source>
</evidence>
<protein>
    <submittedName>
        <fullName evidence="1">Uncharacterized protein</fullName>
    </submittedName>
</protein>
<name>A0A5E4Q3U4_9NEOP</name>
<gene>
    <name evidence="1" type="ORF">LSINAPIS_LOCUS4511</name>
</gene>
<keyword evidence="2" id="KW-1185">Reference proteome</keyword>
<dbReference type="AlphaFoldDB" id="A0A5E4Q3U4"/>
<dbReference type="EMBL" id="FZQP02001160">
    <property type="protein sequence ID" value="VVC91969.1"/>
    <property type="molecule type" value="Genomic_DNA"/>
</dbReference>
<evidence type="ECO:0000313" key="1">
    <source>
        <dbReference type="EMBL" id="VVC91969.1"/>
    </source>
</evidence>
<proteinExistence type="predicted"/>
<organism evidence="1 2">
    <name type="scientific">Leptidea sinapis</name>
    <dbReference type="NCBI Taxonomy" id="189913"/>
    <lineage>
        <taxon>Eukaryota</taxon>
        <taxon>Metazoa</taxon>
        <taxon>Ecdysozoa</taxon>
        <taxon>Arthropoda</taxon>
        <taxon>Hexapoda</taxon>
        <taxon>Insecta</taxon>
        <taxon>Pterygota</taxon>
        <taxon>Neoptera</taxon>
        <taxon>Endopterygota</taxon>
        <taxon>Lepidoptera</taxon>
        <taxon>Glossata</taxon>
        <taxon>Ditrysia</taxon>
        <taxon>Papilionoidea</taxon>
        <taxon>Pieridae</taxon>
        <taxon>Dismorphiinae</taxon>
        <taxon>Leptidea</taxon>
    </lineage>
</organism>
<accession>A0A5E4Q3U4</accession>
<sequence length="176" mass="19835">MPRRRINRVSLCASPDETLPYGPLNTSTSSERRLRFAVYCVVVVAASTAHSDIDVVSLCVFYRIYHGECSEELFNLIPAAEFHLRTTRHNAVFFHAFFHVLQSCGMSFPLRCFPDDTTWVPSKKARTPSLKAGNAPVVPLVLQEIVGVGDHLTPGDPYYFSIKKNDNYKSLEAVRR</sequence>
<reference evidence="1 2" key="1">
    <citation type="submission" date="2017-07" db="EMBL/GenBank/DDBJ databases">
        <authorList>
            <person name="Talla V."/>
            <person name="Backstrom N."/>
        </authorList>
    </citation>
    <scope>NUCLEOTIDE SEQUENCE [LARGE SCALE GENOMIC DNA]</scope>
</reference>
<dbReference type="Proteomes" id="UP000324832">
    <property type="component" value="Unassembled WGS sequence"/>
</dbReference>